<keyword evidence="1" id="KW-0812">Transmembrane</keyword>
<evidence type="ECO:0000256" key="1">
    <source>
        <dbReference type="SAM" id="Phobius"/>
    </source>
</evidence>
<dbReference type="Gene3D" id="3.10.560.10">
    <property type="entry name" value="Outer membrane lipoprotein wza domain like"/>
    <property type="match status" value="1"/>
</dbReference>
<dbReference type="SUPFAM" id="SSF47781">
    <property type="entry name" value="RuvA domain 2-like"/>
    <property type="match status" value="1"/>
</dbReference>
<name>A0A1H2UAX5_9BACL</name>
<dbReference type="Pfam" id="PF12836">
    <property type="entry name" value="HHH_3"/>
    <property type="match status" value="1"/>
</dbReference>
<evidence type="ECO:0000313" key="3">
    <source>
        <dbReference type="EMBL" id="GLV14154.1"/>
    </source>
</evidence>
<reference evidence="3" key="3">
    <citation type="submission" date="2023-02" db="EMBL/GenBank/DDBJ databases">
        <title>Proposal of a novel subspecies: Alicyclobacillus hesperidum subspecies aegle.</title>
        <authorList>
            <person name="Goto K."/>
            <person name="Fujii T."/>
            <person name="Yasui K."/>
            <person name="Mochida K."/>
            <person name="Kato-Tanaka Y."/>
            <person name="Morohoshi S."/>
            <person name="An S.Y."/>
            <person name="Kasai H."/>
            <person name="Yokota A."/>
        </authorList>
    </citation>
    <scope>NUCLEOTIDE SEQUENCE</scope>
    <source>
        <strain evidence="3">DSM 12766</strain>
    </source>
</reference>
<dbReference type="AlphaFoldDB" id="A0A1H2UAX5"/>
<dbReference type="EMBL" id="BSRA01000009">
    <property type="protein sequence ID" value="GLV14154.1"/>
    <property type="molecule type" value="Genomic_DNA"/>
</dbReference>
<dbReference type="InterPro" id="IPR051675">
    <property type="entry name" value="Endo/Exo/Phosphatase_dom_1"/>
</dbReference>
<dbReference type="Proteomes" id="UP001157137">
    <property type="component" value="Unassembled WGS sequence"/>
</dbReference>
<dbReference type="Gene3D" id="1.10.150.280">
    <property type="entry name" value="AF1531-like domain"/>
    <property type="match status" value="1"/>
</dbReference>
<dbReference type="EMBL" id="FNOJ01000007">
    <property type="protein sequence ID" value="SDW53296.1"/>
    <property type="molecule type" value="Genomic_DNA"/>
</dbReference>
<accession>A0A1H2UAX5</accession>
<protein>
    <submittedName>
        <fullName evidence="4">Competence protein ComEA</fullName>
    </submittedName>
</protein>
<proteinExistence type="predicted"/>
<feature type="domain" description="Soluble ligand binding" evidence="2">
    <location>
        <begin position="100"/>
        <end position="150"/>
    </location>
</feature>
<evidence type="ECO:0000313" key="4">
    <source>
        <dbReference type="EMBL" id="SDW53296.1"/>
    </source>
</evidence>
<dbReference type="PANTHER" id="PTHR21180">
    <property type="entry name" value="ENDONUCLEASE/EXONUCLEASE/PHOSPHATASE FAMILY DOMAIN-CONTAINING PROTEIN 1"/>
    <property type="match status" value="1"/>
</dbReference>
<evidence type="ECO:0000259" key="2">
    <source>
        <dbReference type="Pfam" id="PF10531"/>
    </source>
</evidence>
<dbReference type="InterPro" id="IPR019554">
    <property type="entry name" value="Soluble_ligand-bd"/>
</dbReference>
<gene>
    <name evidence="3" type="ORF">Heshes_18380</name>
    <name evidence="4" type="ORF">SAMN04489725_107125</name>
</gene>
<keyword evidence="1" id="KW-0472">Membrane</keyword>
<dbReference type="GO" id="GO:0015628">
    <property type="term" value="P:protein secretion by the type II secretion system"/>
    <property type="evidence" value="ECO:0007669"/>
    <property type="project" value="TreeGrafter"/>
</dbReference>
<dbReference type="Pfam" id="PF10531">
    <property type="entry name" value="SLBB"/>
    <property type="match status" value="1"/>
</dbReference>
<dbReference type="STRING" id="89784.SAMN04489725_107125"/>
<dbReference type="Proteomes" id="UP000182589">
    <property type="component" value="Unassembled WGS sequence"/>
</dbReference>
<dbReference type="PANTHER" id="PTHR21180:SF32">
    <property type="entry name" value="ENDONUCLEASE_EXONUCLEASE_PHOSPHATASE FAMILY DOMAIN-CONTAINING PROTEIN 1"/>
    <property type="match status" value="1"/>
</dbReference>
<feature type="transmembrane region" description="Helical" evidence="1">
    <location>
        <begin position="36"/>
        <end position="56"/>
    </location>
</feature>
<dbReference type="InterPro" id="IPR010994">
    <property type="entry name" value="RuvA_2-like"/>
</dbReference>
<keyword evidence="1" id="KW-1133">Transmembrane helix</keyword>
<organism evidence="4 5">
    <name type="scientific">Alicyclobacillus hesperidum</name>
    <dbReference type="NCBI Taxonomy" id="89784"/>
    <lineage>
        <taxon>Bacteria</taxon>
        <taxon>Bacillati</taxon>
        <taxon>Bacillota</taxon>
        <taxon>Bacilli</taxon>
        <taxon>Bacillales</taxon>
        <taxon>Alicyclobacillaceae</taxon>
        <taxon>Alicyclobacillus</taxon>
    </lineage>
</organism>
<keyword evidence="5" id="KW-1185">Reference proteome</keyword>
<dbReference type="GO" id="GO:0015627">
    <property type="term" value="C:type II protein secretion system complex"/>
    <property type="evidence" value="ECO:0007669"/>
    <property type="project" value="TreeGrafter"/>
</dbReference>
<dbReference type="RefSeq" id="WP_244885139.1">
    <property type="nucleotide sequence ID" value="NZ_BSRA01000009.1"/>
</dbReference>
<reference evidence="4" key="1">
    <citation type="submission" date="2016-10" db="EMBL/GenBank/DDBJ databases">
        <authorList>
            <person name="de Groot N.N."/>
        </authorList>
    </citation>
    <scope>NUCLEOTIDE SEQUENCE [LARGE SCALE GENOMIC DNA]</scope>
    <source>
        <strain evidence="4">DSM 12489</strain>
    </source>
</reference>
<reference evidence="5" key="2">
    <citation type="submission" date="2016-10" db="EMBL/GenBank/DDBJ databases">
        <authorList>
            <person name="Varghese N."/>
        </authorList>
    </citation>
    <scope>NUCLEOTIDE SEQUENCE [LARGE SCALE GENOMIC DNA]</scope>
    <source>
        <strain evidence="5">DSM 12489</strain>
    </source>
</reference>
<sequence length="255" mass="26467">MQHRHLWLVEPEPEHDREASEKYRMVQIGLRPLNRWWRVVGVLMVALCAAGLGIFFGHSANPKGSVNLGTKVPGTSLQARVRTNNATTANDGLAPGTIEVDVHGDVRRPGVVQVLSTARVGDAIRAAGGFLHAADAATVNQAALLWDGEEIDVLASAPAGGTGDGTSASQISGVARGLGSPTPMRIDVNTADAATLETLPGVGPKRAAEIIAYRTAHGPFVNLQSLGQVRGIGPKTLAKWQSLLSFGVGSPAGGA</sequence>
<evidence type="ECO:0000313" key="5">
    <source>
        <dbReference type="Proteomes" id="UP000182589"/>
    </source>
</evidence>